<name>A0A8H6ZBW4_9AGAR</name>
<sequence length="498" mass="54281">MPSPTPTTTPRMPQTTMGVHTTARDIFSWHASAPTFPAQSTAVKANAQHAALSSTVLSLSDNANIETTAVTLTTRVDKDASLYPRRLAVSAHFEFTPPPNAYHVLTPRHNAFSFIAASPFPPCIVSNNVTTSTTQQDNASNTRTPEPRQTFHEPGPVASSQCTSTYLDPNLASIAAHRPHARIVSSNPPCDHDNTHDAEDVSNTTTRVSLDIQSIKAFTSSSRPRIHNLSNVPTPRPVQQRSSTPASSTTAQTRQTTSSSPQHRPRAADRPQGHALQQLIDASASLIVIEQSNSDAFLQRAQGTSQISSTNRASLHTTSDKYMLVDSLQSSLRKLKWATSTLRVPARPRKARYISGTFRILSVSSHQSLPTPSRPRTKPRASINISSGIERRPFAAPRPKLLSMHLQSQNNFDCRMTPYSTPFHLSAGNVCPNHWPVLAPPRSEYDHVTSTLGAAQTRQRQSKPATHLPSSKAAVVYYSTLSIDNLVPAKPSFFLAAH</sequence>
<feature type="region of interest" description="Disordered" evidence="1">
    <location>
        <begin position="219"/>
        <end position="273"/>
    </location>
</feature>
<feature type="region of interest" description="Disordered" evidence="1">
    <location>
        <begin position="183"/>
        <end position="206"/>
    </location>
</feature>
<feature type="compositionally biased region" description="Basic and acidic residues" evidence="1">
    <location>
        <begin position="190"/>
        <end position="199"/>
    </location>
</feature>
<organism evidence="2 3">
    <name type="scientific">Mycena sanguinolenta</name>
    <dbReference type="NCBI Taxonomy" id="230812"/>
    <lineage>
        <taxon>Eukaryota</taxon>
        <taxon>Fungi</taxon>
        <taxon>Dikarya</taxon>
        <taxon>Basidiomycota</taxon>
        <taxon>Agaricomycotina</taxon>
        <taxon>Agaricomycetes</taxon>
        <taxon>Agaricomycetidae</taxon>
        <taxon>Agaricales</taxon>
        <taxon>Marasmiineae</taxon>
        <taxon>Mycenaceae</taxon>
        <taxon>Mycena</taxon>
    </lineage>
</organism>
<evidence type="ECO:0000313" key="3">
    <source>
        <dbReference type="Proteomes" id="UP000623467"/>
    </source>
</evidence>
<reference evidence="2" key="1">
    <citation type="submission" date="2020-05" db="EMBL/GenBank/DDBJ databases">
        <title>Mycena genomes resolve the evolution of fungal bioluminescence.</title>
        <authorList>
            <person name="Tsai I.J."/>
        </authorList>
    </citation>
    <scope>NUCLEOTIDE SEQUENCE</scope>
    <source>
        <strain evidence="2">160909Yilan</strain>
    </source>
</reference>
<gene>
    <name evidence="2" type="ORF">MSAN_00555800</name>
</gene>
<accession>A0A8H6ZBW4</accession>
<evidence type="ECO:0000256" key="1">
    <source>
        <dbReference type="SAM" id="MobiDB-lite"/>
    </source>
</evidence>
<dbReference type="AlphaFoldDB" id="A0A8H6ZBW4"/>
<protein>
    <submittedName>
        <fullName evidence="2">Uncharacterized protein</fullName>
    </submittedName>
</protein>
<dbReference type="Proteomes" id="UP000623467">
    <property type="component" value="Unassembled WGS sequence"/>
</dbReference>
<dbReference type="EMBL" id="JACAZH010000003">
    <property type="protein sequence ID" value="KAF7373461.1"/>
    <property type="molecule type" value="Genomic_DNA"/>
</dbReference>
<evidence type="ECO:0000313" key="2">
    <source>
        <dbReference type="EMBL" id="KAF7373461.1"/>
    </source>
</evidence>
<comment type="caution">
    <text evidence="2">The sequence shown here is derived from an EMBL/GenBank/DDBJ whole genome shotgun (WGS) entry which is preliminary data.</text>
</comment>
<feature type="compositionally biased region" description="Polar residues" evidence="1">
    <location>
        <begin position="129"/>
        <end position="144"/>
    </location>
</feature>
<proteinExistence type="predicted"/>
<feature type="compositionally biased region" description="Low complexity" evidence="1">
    <location>
        <begin position="239"/>
        <end position="262"/>
    </location>
</feature>
<feature type="compositionally biased region" description="Polar residues" evidence="1">
    <location>
        <begin position="219"/>
        <end position="233"/>
    </location>
</feature>
<feature type="region of interest" description="Disordered" evidence="1">
    <location>
        <begin position="129"/>
        <end position="160"/>
    </location>
</feature>
<keyword evidence="3" id="KW-1185">Reference proteome</keyword>